<keyword evidence="1" id="KW-0614">Plasmid</keyword>
<geneLocation type="plasmid" evidence="2">
    <name>lp200 sequence</name>
</geneLocation>
<organism evidence="1 2">
    <name type="scientific">Borrelia hermsii</name>
    <dbReference type="NCBI Taxonomy" id="140"/>
    <lineage>
        <taxon>Bacteria</taxon>
        <taxon>Pseudomonadati</taxon>
        <taxon>Spirochaetota</taxon>
        <taxon>Spirochaetia</taxon>
        <taxon>Spirochaetales</taxon>
        <taxon>Borreliaceae</taxon>
        <taxon>Borrelia</taxon>
    </lineage>
</organism>
<evidence type="ECO:0000313" key="1">
    <source>
        <dbReference type="EMBL" id="AMR75993.1"/>
    </source>
</evidence>
<evidence type="ECO:0000313" key="2">
    <source>
        <dbReference type="Proteomes" id="UP000075229"/>
    </source>
</evidence>
<gene>
    <name evidence="1" type="ORF">A0V01_05105</name>
</gene>
<dbReference type="NCBIfam" id="NF047534">
    <property type="entry name" value="lipo_BTA121_dup"/>
    <property type="match status" value="1"/>
</dbReference>
<reference evidence="1 2" key="1">
    <citation type="submission" date="2016-03" db="EMBL/GenBank/DDBJ databases">
        <title>Borrelia hermsii Genome sequencing and assembly.</title>
        <authorList>
            <person name="Bontemps-Gallo S."/>
            <person name="Stewart S."/>
        </authorList>
    </citation>
    <scope>NUCLEOTIDE SEQUENCE [LARGE SCALE GENOMIC DNA]</scope>
    <source>
        <strain evidence="1 2">DAH-2E7</strain>
        <plasmid evidence="2">lp200 sequence</plasmid>
    </source>
</reference>
<name>A0AAN0X6C5_BORHE</name>
<proteinExistence type="predicted"/>
<dbReference type="Proteomes" id="UP000075229">
    <property type="component" value="Plasmid lp200"/>
</dbReference>
<protein>
    <submittedName>
        <fullName evidence="1">Uncharacterized protein</fullName>
    </submittedName>
</protein>
<dbReference type="AlphaFoldDB" id="A0AAN0X6C5"/>
<accession>A0AAN0X6C5</accession>
<dbReference type="EMBL" id="CP014809">
    <property type="protein sequence ID" value="AMR75993.1"/>
    <property type="molecule type" value="Genomic_DNA"/>
</dbReference>
<sequence length="65" mass="7579">MAKYIRRVVVDSADTGVRTYSDLDFYNLLNVFGDSRFKKIIAVHLKMLKHKTRLLQLLKILIEGI</sequence>
<dbReference type="RefSeq" id="WP_062705950.1">
    <property type="nucleotide sequence ID" value="NZ_CP014809.1"/>
</dbReference>